<dbReference type="EMBL" id="ANJA01001731">
    <property type="protein sequence ID" value="ETO75020.1"/>
    <property type="molecule type" value="Genomic_DNA"/>
</dbReference>
<dbReference type="Proteomes" id="UP000028582">
    <property type="component" value="Unassembled WGS sequence"/>
</dbReference>
<feature type="non-terminal residue" evidence="1">
    <location>
        <position position="1"/>
    </location>
</feature>
<name>A0A081A809_PHYNI</name>
<comment type="caution">
    <text evidence="1">The sequence shown here is derived from an EMBL/GenBank/DDBJ whole genome shotgun (WGS) entry which is preliminary data.</text>
</comment>
<accession>A0A081A809</accession>
<sequence length="48" mass="5312">ENVWVLNDVVESSARTDTGSDDCIGRSEKTFAASRMKAPKLGRFCLCF</sequence>
<reference evidence="1 2" key="1">
    <citation type="submission" date="2013-11" db="EMBL/GenBank/DDBJ databases">
        <title>The Genome Sequence of Phytophthora parasitica P1976.</title>
        <authorList>
            <consortium name="The Broad Institute Genomics Platform"/>
            <person name="Russ C."/>
            <person name="Tyler B."/>
            <person name="Panabieres F."/>
            <person name="Shan W."/>
            <person name="Tripathy S."/>
            <person name="Grunwald N."/>
            <person name="Machado M."/>
            <person name="Johnson C.S."/>
            <person name="Walker B."/>
            <person name="Young S."/>
            <person name="Zeng Q."/>
            <person name="Gargeya S."/>
            <person name="Fitzgerald M."/>
            <person name="Haas B."/>
            <person name="Abouelleil A."/>
            <person name="Allen A.W."/>
            <person name="Alvarado L."/>
            <person name="Arachchi H.M."/>
            <person name="Berlin A.M."/>
            <person name="Chapman S.B."/>
            <person name="Gainer-Dewar J."/>
            <person name="Goldberg J."/>
            <person name="Griggs A."/>
            <person name="Gujja S."/>
            <person name="Hansen M."/>
            <person name="Howarth C."/>
            <person name="Imamovic A."/>
            <person name="Ireland A."/>
            <person name="Larimer J."/>
            <person name="McCowan C."/>
            <person name="Murphy C."/>
            <person name="Pearson M."/>
            <person name="Poon T.W."/>
            <person name="Priest M."/>
            <person name="Roberts A."/>
            <person name="Saif S."/>
            <person name="Shea T."/>
            <person name="Sisk P."/>
            <person name="Sykes S."/>
            <person name="Wortman J."/>
            <person name="Nusbaum C."/>
            <person name="Birren B."/>
        </authorList>
    </citation>
    <scope>NUCLEOTIDE SEQUENCE [LARGE SCALE GENOMIC DNA]</scope>
    <source>
        <strain evidence="1 2">P1976</strain>
    </source>
</reference>
<evidence type="ECO:0000313" key="1">
    <source>
        <dbReference type="EMBL" id="ETO75020.1"/>
    </source>
</evidence>
<gene>
    <name evidence="1" type="ORF">F444_09352</name>
</gene>
<organism evidence="1 2">
    <name type="scientific">Phytophthora nicotianae P1976</name>
    <dbReference type="NCBI Taxonomy" id="1317066"/>
    <lineage>
        <taxon>Eukaryota</taxon>
        <taxon>Sar</taxon>
        <taxon>Stramenopiles</taxon>
        <taxon>Oomycota</taxon>
        <taxon>Peronosporomycetes</taxon>
        <taxon>Peronosporales</taxon>
        <taxon>Peronosporaceae</taxon>
        <taxon>Phytophthora</taxon>
    </lineage>
</organism>
<protein>
    <submittedName>
        <fullName evidence="1">Uncharacterized protein</fullName>
    </submittedName>
</protein>
<evidence type="ECO:0000313" key="2">
    <source>
        <dbReference type="Proteomes" id="UP000028582"/>
    </source>
</evidence>
<proteinExistence type="predicted"/>
<dbReference type="AlphaFoldDB" id="A0A081A809"/>